<protein>
    <submittedName>
        <fullName evidence="2">Uncharacterized protein</fullName>
    </submittedName>
</protein>
<organism evidence="2 3">
    <name type="scientific">Phytophthora palmivora</name>
    <dbReference type="NCBI Taxonomy" id="4796"/>
    <lineage>
        <taxon>Eukaryota</taxon>
        <taxon>Sar</taxon>
        <taxon>Stramenopiles</taxon>
        <taxon>Oomycota</taxon>
        <taxon>Peronosporomycetes</taxon>
        <taxon>Peronosporales</taxon>
        <taxon>Peronosporaceae</taxon>
        <taxon>Phytophthora</taxon>
    </lineage>
</organism>
<comment type="caution">
    <text evidence="2">The sequence shown here is derived from an EMBL/GenBank/DDBJ whole genome shotgun (WGS) entry which is preliminary data.</text>
</comment>
<sequence length="126" mass="13883">MDPHSMGMQGGMSMGMQGGNPQAMGMGMNPAMYGQPQQMMMNPMGQQQMPMGSMPMTQMNPNVMNPAQVSTAMQATGAPSADWRIQLTREHRANLIAKIYNEMVRVSADPVPGIKLWMNVSWYELS</sequence>
<feature type="compositionally biased region" description="Gly residues" evidence="1">
    <location>
        <begin position="8"/>
        <end position="18"/>
    </location>
</feature>
<evidence type="ECO:0000256" key="1">
    <source>
        <dbReference type="SAM" id="MobiDB-lite"/>
    </source>
</evidence>
<name>A0A2P4YRX6_9STRA</name>
<feature type="region of interest" description="Disordered" evidence="1">
    <location>
        <begin position="1"/>
        <end position="21"/>
    </location>
</feature>
<dbReference type="Proteomes" id="UP000237271">
    <property type="component" value="Unassembled WGS sequence"/>
</dbReference>
<reference evidence="2 3" key="1">
    <citation type="journal article" date="2017" name="Genome Biol. Evol.">
        <title>Phytophthora megakarya and P. palmivora, closely related causal agents of cacao black pod rot, underwent increases in genome sizes and gene numbers by different mechanisms.</title>
        <authorList>
            <person name="Ali S.S."/>
            <person name="Shao J."/>
            <person name="Lary D.J."/>
            <person name="Kronmiller B."/>
            <person name="Shen D."/>
            <person name="Strem M.D."/>
            <person name="Amoako-Attah I."/>
            <person name="Akrofi A.Y."/>
            <person name="Begoude B.A."/>
            <person name="Ten Hoopen G.M."/>
            <person name="Coulibaly K."/>
            <person name="Kebe B.I."/>
            <person name="Melnick R.L."/>
            <person name="Guiltinan M.J."/>
            <person name="Tyler B.M."/>
            <person name="Meinhardt L.W."/>
            <person name="Bailey B.A."/>
        </authorList>
    </citation>
    <scope>NUCLEOTIDE SEQUENCE [LARGE SCALE GENOMIC DNA]</scope>
    <source>
        <strain evidence="3">sbr112.9</strain>
    </source>
</reference>
<feature type="region of interest" description="Disordered" evidence="1">
    <location>
        <begin position="42"/>
        <end position="63"/>
    </location>
</feature>
<gene>
    <name evidence="2" type="ORF">PHPALM_1574</name>
</gene>
<keyword evidence="3" id="KW-1185">Reference proteome</keyword>
<feature type="non-terminal residue" evidence="2">
    <location>
        <position position="126"/>
    </location>
</feature>
<evidence type="ECO:0000313" key="2">
    <source>
        <dbReference type="EMBL" id="POM80571.1"/>
    </source>
</evidence>
<dbReference type="AlphaFoldDB" id="A0A2P4YRX6"/>
<feature type="compositionally biased region" description="Low complexity" evidence="1">
    <location>
        <begin position="42"/>
        <end position="59"/>
    </location>
</feature>
<proteinExistence type="predicted"/>
<evidence type="ECO:0000313" key="3">
    <source>
        <dbReference type="Proteomes" id="UP000237271"/>
    </source>
</evidence>
<accession>A0A2P4YRX6</accession>
<dbReference type="EMBL" id="NCKW01000385">
    <property type="protein sequence ID" value="POM80571.1"/>
    <property type="molecule type" value="Genomic_DNA"/>
</dbReference>